<keyword evidence="2" id="KW-0472">Membrane</keyword>
<dbReference type="EMBL" id="LZKG01000065">
    <property type="protein sequence ID" value="OBI30927.1"/>
    <property type="molecule type" value="Genomic_DNA"/>
</dbReference>
<reference evidence="4" key="1">
    <citation type="submission" date="2016-06" db="EMBL/GenBank/DDBJ databases">
        <authorList>
            <person name="Sutton G."/>
            <person name="Brinkac L."/>
            <person name="Sanka R."/>
            <person name="Adams M."/>
            <person name="Lau E."/>
            <person name="Sam S."/>
            <person name="Sreng N."/>
            <person name="Him V."/>
            <person name="Kerleguer A."/>
            <person name="Cheng S."/>
        </authorList>
    </citation>
    <scope>NUCLEOTIDE SEQUENCE [LARGE SCALE GENOMIC DNA]</scope>
    <source>
        <strain evidence="4">E1876</strain>
    </source>
</reference>
<dbReference type="OrthoDB" id="4764479at2"/>
<feature type="region of interest" description="Disordered" evidence="1">
    <location>
        <begin position="88"/>
        <end position="112"/>
    </location>
</feature>
<feature type="transmembrane region" description="Helical" evidence="2">
    <location>
        <begin position="14"/>
        <end position="36"/>
    </location>
</feature>
<proteinExistence type="predicted"/>
<comment type="caution">
    <text evidence="3">The sequence shown here is derived from an EMBL/GenBank/DDBJ whole genome shotgun (WGS) entry which is preliminary data.</text>
</comment>
<keyword evidence="2" id="KW-0812">Transmembrane</keyword>
<evidence type="ECO:0000313" key="3">
    <source>
        <dbReference type="EMBL" id="OBI30927.1"/>
    </source>
</evidence>
<dbReference type="AlphaFoldDB" id="A0A1A2Y0T0"/>
<dbReference type="RefSeq" id="WP_125224358.1">
    <property type="nucleotide sequence ID" value="NZ_LZJK01000146.1"/>
</dbReference>
<organism evidence="3 4">
    <name type="scientific">Mycolicibacter sinensis (strain JDM601)</name>
    <name type="common">Mycobacterium sinense</name>
    <dbReference type="NCBI Taxonomy" id="875328"/>
    <lineage>
        <taxon>Bacteria</taxon>
        <taxon>Bacillati</taxon>
        <taxon>Actinomycetota</taxon>
        <taxon>Actinomycetes</taxon>
        <taxon>Mycobacteriales</taxon>
        <taxon>Mycobacteriaceae</taxon>
        <taxon>Mycolicibacter</taxon>
    </lineage>
</organism>
<evidence type="ECO:0000256" key="1">
    <source>
        <dbReference type="SAM" id="MobiDB-lite"/>
    </source>
</evidence>
<gene>
    <name evidence="3" type="ORF">A5710_19265</name>
</gene>
<evidence type="ECO:0000313" key="4">
    <source>
        <dbReference type="Proteomes" id="UP000093943"/>
    </source>
</evidence>
<dbReference type="Proteomes" id="UP000093943">
    <property type="component" value="Unassembled WGS sequence"/>
</dbReference>
<evidence type="ECO:0000256" key="2">
    <source>
        <dbReference type="SAM" id="Phobius"/>
    </source>
</evidence>
<keyword evidence="2" id="KW-1133">Transmembrane helix</keyword>
<accession>A0A1A2Y0T0</accession>
<sequence length="129" mass="13821">MTAETRVRRSWSDWVTAAAAVIAAVAASIAAFFAFVTHSKTEYAAASAIKPAYQALCVSYSDFVLTQAHNGYTPEEIQRVIDFAGSHPIDLPEAGSDEPDRSGMPGRWPSISDEKACGTPAEVIAHARH</sequence>
<name>A0A1A2Y0T0_MYCSD</name>
<protein>
    <submittedName>
        <fullName evidence="3">Uncharacterized protein</fullName>
    </submittedName>
</protein>